<gene>
    <name evidence="2" type="ORF">AKJ09_09361</name>
</gene>
<feature type="chain" id="PRO_5005467131" description="Outer membrane protein beta-barrel domain-containing protein" evidence="1">
    <location>
        <begin position="34"/>
        <end position="239"/>
    </location>
</feature>
<feature type="signal peptide" evidence="1">
    <location>
        <begin position="1"/>
        <end position="33"/>
    </location>
</feature>
<keyword evidence="1" id="KW-0732">Signal</keyword>
<evidence type="ECO:0008006" key="4">
    <source>
        <dbReference type="Google" id="ProtNLM"/>
    </source>
</evidence>
<keyword evidence="3" id="KW-1185">Reference proteome</keyword>
<name>A0A0K1QAD5_9BACT</name>
<sequence length="239" mass="24918">MSARYSKYTVVRRTLLVAGISGLALLTPSNASAEAAAVSSNAAPAPPSSEVAPSVEPTRVDGGRVRLGIDFDCGVGADAASVGAMIGLKARLGWQFDHRAGFYLQGGMFNWQSSKKVSADGSFSSSGALVFQGTPLFALTPRDDLEFAAGPSLDYLLTTASEASAESGRSSRTTSNGTAVTYNDRYWGAHARVAFHSIPHPRIDTSRRAGVTFGGDLHTTFAEGGVVAFLTASVGGDWY</sequence>
<organism evidence="2 3">
    <name type="scientific">Labilithrix luteola</name>
    <dbReference type="NCBI Taxonomy" id="1391654"/>
    <lineage>
        <taxon>Bacteria</taxon>
        <taxon>Pseudomonadati</taxon>
        <taxon>Myxococcota</taxon>
        <taxon>Polyangia</taxon>
        <taxon>Polyangiales</taxon>
        <taxon>Labilitrichaceae</taxon>
        <taxon>Labilithrix</taxon>
    </lineage>
</organism>
<protein>
    <recommendedName>
        <fullName evidence="4">Outer membrane protein beta-barrel domain-containing protein</fullName>
    </recommendedName>
</protein>
<dbReference type="KEGG" id="llu:AKJ09_09361"/>
<dbReference type="EMBL" id="CP012333">
    <property type="protein sequence ID" value="AKV02698.1"/>
    <property type="molecule type" value="Genomic_DNA"/>
</dbReference>
<evidence type="ECO:0000313" key="2">
    <source>
        <dbReference type="EMBL" id="AKV02698.1"/>
    </source>
</evidence>
<dbReference type="RefSeq" id="WP_146653576.1">
    <property type="nucleotide sequence ID" value="NZ_CP012333.1"/>
</dbReference>
<evidence type="ECO:0000313" key="3">
    <source>
        <dbReference type="Proteomes" id="UP000064967"/>
    </source>
</evidence>
<dbReference type="Proteomes" id="UP000064967">
    <property type="component" value="Chromosome"/>
</dbReference>
<proteinExistence type="predicted"/>
<dbReference type="AlphaFoldDB" id="A0A0K1QAD5"/>
<reference evidence="2 3" key="1">
    <citation type="submission" date="2015-08" db="EMBL/GenBank/DDBJ databases">
        <authorList>
            <person name="Babu N.S."/>
            <person name="Beckwith C.J."/>
            <person name="Beseler K.G."/>
            <person name="Brison A."/>
            <person name="Carone J.V."/>
            <person name="Caskin T.P."/>
            <person name="Diamond M."/>
            <person name="Durham M.E."/>
            <person name="Foxe J.M."/>
            <person name="Go M."/>
            <person name="Henderson B.A."/>
            <person name="Jones I.B."/>
            <person name="McGettigan J.A."/>
            <person name="Micheletti S.J."/>
            <person name="Nasrallah M.E."/>
            <person name="Ortiz D."/>
            <person name="Piller C.R."/>
            <person name="Privatt S.R."/>
            <person name="Schneider S.L."/>
            <person name="Sharp S."/>
            <person name="Smith T.C."/>
            <person name="Stanton J.D."/>
            <person name="Ullery H.E."/>
            <person name="Wilson R.J."/>
            <person name="Serrano M.G."/>
            <person name="Buck G."/>
            <person name="Lee V."/>
            <person name="Wang Y."/>
            <person name="Carvalho R."/>
            <person name="Voegtly L."/>
            <person name="Shi R."/>
            <person name="Duckworth R."/>
            <person name="Johnson A."/>
            <person name="Loviza R."/>
            <person name="Walstead R."/>
            <person name="Shah Z."/>
            <person name="Kiflezghi M."/>
            <person name="Wade K."/>
            <person name="Ball S.L."/>
            <person name="Bradley K.W."/>
            <person name="Asai D.J."/>
            <person name="Bowman C.A."/>
            <person name="Russell D.A."/>
            <person name="Pope W.H."/>
            <person name="Jacobs-Sera D."/>
            <person name="Hendrix R.W."/>
            <person name="Hatfull G.F."/>
        </authorList>
    </citation>
    <scope>NUCLEOTIDE SEQUENCE [LARGE SCALE GENOMIC DNA]</scope>
    <source>
        <strain evidence="2 3">DSM 27648</strain>
    </source>
</reference>
<accession>A0A0K1QAD5</accession>
<evidence type="ECO:0000256" key="1">
    <source>
        <dbReference type="SAM" id="SignalP"/>
    </source>
</evidence>